<keyword evidence="4" id="KW-0175">Coiled coil</keyword>
<dbReference type="Pfam" id="PF05890">
    <property type="entry name" value="Ebp2"/>
    <property type="match status" value="1"/>
</dbReference>
<keyword evidence="5" id="KW-0539">Nucleus</keyword>
<evidence type="ECO:0000313" key="7">
    <source>
        <dbReference type="EMBL" id="KZZ93545.1"/>
    </source>
</evidence>
<dbReference type="EMBL" id="AZGZ01000008">
    <property type="protein sequence ID" value="KZZ93545.1"/>
    <property type="molecule type" value="Genomic_DNA"/>
</dbReference>
<sequence length="401" mass="45057">MKDRFKHQASSRQDKGRQGTGAKAAEKRKKERGENSEEESEAEAEDQDQDVKDKKTDVKDKSKKNKKGDKKESVTSKKDEKKAEKSEESEEEEEEEESSEDSESESADDDEKKDTETTKEDEEEEEEEDDEEEDDSDIPLSDLEEEDMADVIPHQRLTINNSAAIRSAINRISFTAPFSEHNSLISKTTLEVPDVHDDLQRELAFYTVCQTAAKEARSLLLKEGIPFSRPTDYFAEMVKSDEHMGKIKKKLFEEAASKKASAEAKKQRDLKKFGKQVQVAKLQQRQKEKREMLEKVNSLKRKRNAGGTTGPEDQSDLFDVALDDANKPGDRTRSGPNIKRQKKNEKYGFGGKKRHNKSGDAKSSADLSSFSVSRMKGKGGKRGGGGAAKRPGKGRRAAMRS</sequence>
<feature type="compositionally biased region" description="Basic and acidic residues" evidence="6">
    <location>
        <begin position="324"/>
        <end position="333"/>
    </location>
</feature>
<feature type="region of interest" description="Disordered" evidence="6">
    <location>
        <begin position="283"/>
        <end position="401"/>
    </location>
</feature>
<dbReference type="OrthoDB" id="443772at2759"/>
<feature type="compositionally biased region" description="Basic and acidic residues" evidence="6">
    <location>
        <begin position="49"/>
        <end position="60"/>
    </location>
</feature>
<comment type="similarity">
    <text evidence="2">Belongs to the EBP2 family.</text>
</comment>
<reference evidence="7 8" key="1">
    <citation type="journal article" date="2016" name="Genome Biol. Evol.">
        <title>Divergent and convergent evolution of fungal pathogenicity.</title>
        <authorList>
            <person name="Shang Y."/>
            <person name="Xiao G."/>
            <person name="Zheng P."/>
            <person name="Cen K."/>
            <person name="Zhan S."/>
            <person name="Wang C."/>
        </authorList>
    </citation>
    <scope>NUCLEOTIDE SEQUENCE [LARGE SCALE GENOMIC DNA]</scope>
    <source>
        <strain evidence="7 8">ARSEF 7405</strain>
    </source>
</reference>
<dbReference type="VEuPathDB" id="FungiDB:AAP_02337"/>
<dbReference type="GO" id="GO:0042802">
    <property type="term" value="F:identical protein binding"/>
    <property type="evidence" value="ECO:0007669"/>
    <property type="project" value="EnsemblFungi"/>
</dbReference>
<evidence type="ECO:0000256" key="5">
    <source>
        <dbReference type="ARBA" id="ARBA00023242"/>
    </source>
</evidence>
<evidence type="ECO:0000256" key="6">
    <source>
        <dbReference type="SAM" id="MobiDB-lite"/>
    </source>
</evidence>
<dbReference type="InterPro" id="IPR008610">
    <property type="entry name" value="Ebp2"/>
</dbReference>
<feature type="compositionally biased region" description="Acidic residues" evidence="6">
    <location>
        <begin position="36"/>
        <end position="48"/>
    </location>
</feature>
<dbReference type="AlphaFoldDB" id="A0A168A6X9"/>
<dbReference type="GO" id="GO:0006364">
    <property type="term" value="P:rRNA processing"/>
    <property type="evidence" value="ECO:0007669"/>
    <property type="project" value="EnsemblFungi"/>
</dbReference>
<feature type="compositionally biased region" description="Basic and acidic residues" evidence="6">
    <location>
        <begin position="69"/>
        <end position="86"/>
    </location>
</feature>
<evidence type="ECO:0000256" key="3">
    <source>
        <dbReference type="ARBA" id="ARBA00022517"/>
    </source>
</evidence>
<keyword evidence="3" id="KW-0690">Ribosome biogenesis</keyword>
<feature type="region of interest" description="Disordered" evidence="6">
    <location>
        <begin position="1"/>
        <end position="138"/>
    </location>
</feature>
<dbReference type="PANTHER" id="PTHR13028:SF0">
    <property type="entry name" value="RRNA-PROCESSING PROTEIN EBP2-RELATED"/>
    <property type="match status" value="1"/>
</dbReference>
<dbReference type="GO" id="GO:0000280">
    <property type="term" value="P:nuclear division"/>
    <property type="evidence" value="ECO:0007669"/>
    <property type="project" value="EnsemblFungi"/>
</dbReference>
<feature type="compositionally biased region" description="Basic residues" evidence="6">
    <location>
        <begin position="390"/>
        <end position="401"/>
    </location>
</feature>
<keyword evidence="8" id="KW-1185">Reference proteome</keyword>
<feature type="compositionally biased region" description="Acidic residues" evidence="6">
    <location>
        <begin position="119"/>
        <end position="138"/>
    </location>
</feature>
<dbReference type="GO" id="GO:0030687">
    <property type="term" value="C:preribosome, large subunit precursor"/>
    <property type="evidence" value="ECO:0007669"/>
    <property type="project" value="EnsemblFungi"/>
</dbReference>
<evidence type="ECO:0000256" key="4">
    <source>
        <dbReference type="ARBA" id="ARBA00023054"/>
    </source>
</evidence>
<dbReference type="GO" id="GO:0005730">
    <property type="term" value="C:nucleolus"/>
    <property type="evidence" value="ECO:0007669"/>
    <property type="project" value="UniProtKB-SubCell"/>
</dbReference>
<organism evidence="7 8">
    <name type="scientific">Ascosphaera apis ARSEF 7405</name>
    <dbReference type="NCBI Taxonomy" id="392613"/>
    <lineage>
        <taxon>Eukaryota</taxon>
        <taxon>Fungi</taxon>
        <taxon>Dikarya</taxon>
        <taxon>Ascomycota</taxon>
        <taxon>Pezizomycotina</taxon>
        <taxon>Eurotiomycetes</taxon>
        <taxon>Eurotiomycetidae</taxon>
        <taxon>Onygenales</taxon>
        <taxon>Ascosphaeraceae</taxon>
        <taxon>Ascosphaera</taxon>
    </lineage>
</organism>
<comment type="caution">
    <text evidence="7">The sequence shown here is derived from an EMBL/GenBank/DDBJ whole genome shotgun (WGS) entry which is preliminary data.</text>
</comment>
<proteinExistence type="inferred from homology"/>
<feature type="compositionally biased region" description="Basic and acidic residues" evidence="6">
    <location>
        <begin position="285"/>
        <end position="294"/>
    </location>
</feature>
<protein>
    <submittedName>
        <fullName evidence="7">Eukaryotic rRNA processing protein EBP2 containing protein</fullName>
    </submittedName>
</protein>
<dbReference type="GO" id="GO:0034399">
    <property type="term" value="C:nuclear periphery"/>
    <property type="evidence" value="ECO:0007669"/>
    <property type="project" value="EnsemblFungi"/>
</dbReference>
<evidence type="ECO:0000313" key="8">
    <source>
        <dbReference type="Proteomes" id="UP000242877"/>
    </source>
</evidence>
<comment type="subcellular location">
    <subcellularLocation>
        <location evidence="1">Nucleus</location>
        <location evidence="1">Nucleolus</location>
    </subcellularLocation>
</comment>
<name>A0A168A6X9_9EURO</name>
<dbReference type="GO" id="GO:0042273">
    <property type="term" value="P:ribosomal large subunit biogenesis"/>
    <property type="evidence" value="ECO:0007669"/>
    <property type="project" value="EnsemblFungi"/>
</dbReference>
<feature type="compositionally biased region" description="Acidic residues" evidence="6">
    <location>
        <begin position="87"/>
        <end position="109"/>
    </location>
</feature>
<evidence type="ECO:0000256" key="2">
    <source>
        <dbReference type="ARBA" id="ARBA00007336"/>
    </source>
</evidence>
<accession>A0A168A6X9</accession>
<dbReference type="PANTHER" id="PTHR13028">
    <property type="entry name" value="RRNA PROCESSING PROTEIN EBNA1-BINDING PROTEIN-RELATED"/>
    <property type="match status" value="1"/>
</dbReference>
<gene>
    <name evidence="7" type="ORF">AAP_02337</name>
</gene>
<evidence type="ECO:0000256" key="1">
    <source>
        <dbReference type="ARBA" id="ARBA00004604"/>
    </source>
</evidence>
<dbReference type="Proteomes" id="UP000242877">
    <property type="component" value="Unassembled WGS sequence"/>
</dbReference>